<evidence type="ECO:0000313" key="1">
    <source>
        <dbReference type="EMBL" id="PWA72061.1"/>
    </source>
</evidence>
<proteinExistence type="predicted"/>
<protein>
    <submittedName>
        <fullName evidence="1">Uncharacterized protein</fullName>
    </submittedName>
</protein>
<reference evidence="1 2" key="1">
    <citation type="journal article" date="2018" name="Mol. Plant">
        <title>The genome of Artemisia annua provides insight into the evolution of Asteraceae family and artemisinin biosynthesis.</title>
        <authorList>
            <person name="Shen Q."/>
            <person name="Zhang L."/>
            <person name="Liao Z."/>
            <person name="Wang S."/>
            <person name="Yan T."/>
            <person name="Shi P."/>
            <person name="Liu M."/>
            <person name="Fu X."/>
            <person name="Pan Q."/>
            <person name="Wang Y."/>
            <person name="Lv Z."/>
            <person name="Lu X."/>
            <person name="Zhang F."/>
            <person name="Jiang W."/>
            <person name="Ma Y."/>
            <person name="Chen M."/>
            <person name="Hao X."/>
            <person name="Li L."/>
            <person name="Tang Y."/>
            <person name="Lv G."/>
            <person name="Zhou Y."/>
            <person name="Sun X."/>
            <person name="Brodelius P.E."/>
            <person name="Rose J.K.C."/>
            <person name="Tang K."/>
        </authorList>
    </citation>
    <scope>NUCLEOTIDE SEQUENCE [LARGE SCALE GENOMIC DNA]</scope>
    <source>
        <strain evidence="2">cv. Huhao1</strain>
        <tissue evidence="1">Leaf</tissue>
    </source>
</reference>
<dbReference type="AlphaFoldDB" id="A0A2U1NEZ1"/>
<name>A0A2U1NEZ1_ARTAN</name>
<sequence length="238" mass="26475">MLTRSSSHSLTLRSFQTLISPTTILQPQPQSVHALRLNSSMFATVAREFHASRLNSVQTKKCTPSVMEKWEEMDVVADVKDYIDGKYVKSSMSVRAYYSDISVNVKSLEKKYGHNYVDGNGACTYVVLRFGNAKPQTIGLGAITGSDDISYMVVFDYGAVILLNVCDPEISERLKIVKDSNGKTSSPYPPDLDLIPENAPLRLMVSRRDNHCAILLEEEEDGSQLLLCTFNCDSSFIT</sequence>
<keyword evidence="2" id="KW-1185">Reference proteome</keyword>
<dbReference type="Proteomes" id="UP000245207">
    <property type="component" value="Unassembled WGS sequence"/>
</dbReference>
<dbReference type="STRING" id="35608.A0A2U1NEZ1"/>
<organism evidence="1 2">
    <name type="scientific">Artemisia annua</name>
    <name type="common">Sweet wormwood</name>
    <dbReference type="NCBI Taxonomy" id="35608"/>
    <lineage>
        <taxon>Eukaryota</taxon>
        <taxon>Viridiplantae</taxon>
        <taxon>Streptophyta</taxon>
        <taxon>Embryophyta</taxon>
        <taxon>Tracheophyta</taxon>
        <taxon>Spermatophyta</taxon>
        <taxon>Magnoliopsida</taxon>
        <taxon>eudicotyledons</taxon>
        <taxon>Gunneridae</taxon>
        <taxon>Pentapetalae</taxon>
        <taxon>asterids</taxon>
        <taxon>campanulids</taxon>
        <taxon>Asterales</taxon>
        <taxon>Asteraceae</taxon>
        <taxon>Asteroideae</taxon>
        <taxon>Anthemideae</taxon>
        <taxon>Artemisiinae</taxon>
        <taxon>Artemisia</taxon>
    </lineage>
</organism>
<comment type="caution">
    <text evidence="1">The sequence shown here is derived from an EMBL/GenBank/DDBJ whole genome shotgun (WGS) entry which is preliminary data.</text>
</comment>
<gene>
    <name evidence="1" type="ORF">CTI12_AA149370</name>
</gene>
<accession>A0A2U1NEZ1</accession>
<evidence type="ECO:0000313" key="2">
    <source>
        <dbReference type="Proteomes" id="UP000245207"/>
    </source>
</evidence>
<dbReference type="EMBL" id="PKPP01002972">
    <property type="protein sequence ID" value="PWA72061.1"/>
    <property type="molecule type" value="Genomic_DNA"/>
</dbReference>